<proteinExistence type="predicted"/>
<sequence length="105" mass="12615">MKYPVTPDGRYFVHRGRLWRCTNPNLDESDRQRWVRNLMSARRGVKSAKAASDEEALREARRLVHEAKVHLGERGPTWWDDESDFNRCLVKNTPYAKWWESRERE</sequence>
<comment type="caution">
    <text evidence="1">The sequence shown here is derived from an EMBL/GenBank/DDBJ whole genome shotgun (WGS) entry which is preliminary data.</text>
</comment>
<accession>A0ABS8NBZ4</accession>
<name>A0ABS8NBZ4_9BACT</name>
<keyword evidence="2" id="KW-1185">Reference proteome</keyword>
<evidence type="ECO:0000313" key="1">
    <source>
        <dbReference type="EMBL" id="MCC9641078.1"/>
    </source>
</evidence>
<organism evidence="1 2">
    <name type="scientific">Rhodopirellula halodulae</name>
    <dbReference type="NCBI Taxonomy" id="2894198"/>
    <lineage>
        <taxon>Bacteria</taxon>
        <taxon>Pseudomonadati</taxon>
        <taxon>Planctomycetota</taxon>
        <taxon>Planctomycetia</taxon>
        <taxon>Pirellulales</taxon>
        <taxon>Pirellulaceae</taxon>
        <taxon>Rhodopirellula</taxon>
    </lineage>
</organism>
<reference evidence="1" key="1">
    <citation type="submission" date="2021-11" db="EMBL/GenBank/DDBJ databases">
        <title>Genome sequence.</title>
        <authorList>
            <person name="Sun Q."/>
        </authorList>
    </citation>
    <scope>NUCLEOTIDE SEQUENCE</scope>
    <source>
        <strain evidence="1">JC740</strain>
    </source>
</reference>
<dbReference type="Proteomes" id="UP001430306">
    <property type="component" value="Unassembled WGS sequence"/>
</dbReference>
<protein>
    <submittedName>
        <fullName evidence="1">Uncharacterized protein</fullName>
    </submittedName>
</protein>
<dbReference type="RefSeq" id="WP_230270978.1">
    <property type="nucleotide sequence ID" value="NZ_JAJKFW010000004.1"/>
</dbReference>
<gene>
    <name evidence="1" type="ORF">LOC71_02250</name>
</gene>
<dbReference type="EMBL" id="JAJKFW010000004">
    <property type="protein sequence ID" value="MCC9641078.1"/>
    <property type="molecule type" value="Genomic_DNA"/>
</dbReference>
<evidence type="ECO:0000313" key="2">
    <source>
        <dbReference type="Proteomes" id="UP001430306"/>
    </source>
</evidence>